<evidence type="ECO:0000259" key="2">
    <source>
        <dbReference type="Pfam" id="PF13568"/>
    </source>
</evidence>
<dbReference type="InterPro" id="IPR025665">
    <property type="entry name" value="Beta-barrel_OMP_2"/>
</dbReference>
<evidence type="ECO:0000313" key="3">
    <source>
        <dbReference type="EMBL" id="MFD2161162.1"/>
    </source>
</evidence>
<feature type="domain" description="Outer membrane protein beta-barrel" evidence="2">
    <location>
        <begin position="18"/>
        <end position="183"/>
    </location>
</feature>
<keyword evidence="1" id="KW-0732">Signal</keyword>
<feature type="chain" id="PRO_5047502445" evidence="1">
    <location>
        <begin position="19"/>
        <end position="201"/>
    </location>
</feature>
<name>A0ABW4ZH45_9SPHI</name>
<gene>
    <name evidence="3" type="ORF">ACFSJU_02100</name>
</gene>
<organism evidence="3 4">
    <name type="scientific">Paradesertivirga mongoliensis</name>
    <dbReference type="NCBI Taxonomy" id="2100740"/>
    <lineage>
        <taxon>Bacteria</taxon>
        <taxon>Pseudomonadati</taxon>
        <taxon>Bacteroidota</taxon>
        <taxon>Sphingobacteriia</taxon>
        <taxon>Sphingobacteriales</taxon>
        <taxon>Sphingobacteriaceae</taxon>
        <taxon>Paradesertivirga</taxon>
    </lineage>
</organism>
<dbReference type="SUPFAM" id="SSF56925">
    <property type="entry name" value="OMPA-like"/>
    <property type="match status" value="1"/>
</dbReference>
<dbReference type="EMBL" id="JBHUHZ010000001">
    <property type="protein sequence ID" value="MFD2161162.1"/>
    <property type="molecule type" value="Genomic_DNA"/>
</dbReference>
<feature type="signal peptide" evidence="1">
    <location>
        <begin position="1"/>
        <end position="18"/>
    </location>
</feature>
<sequence length="201" mass="21979">MRYRLMLAILLSPVFCIAQETENSFQLGFTLSPTFSWLTNEGALESSGGKAGFSYGVLADFGFAKNYFFSTAFTLTSLKSEAHNTVTQADDIFKLQYIEVPLSLKLKSNPSEMGRFYGQFGLSTGINVSAKMDGQEGDNISISSAVNNFRLGLIAGGGAEWKVGRNLSALTGVTFNNGFTKTFKEFDSKNPFVTLHLGMFF</sequence>
<accession>A0ABW4ZH45</accession>
<comment type="caution">
    <text evidence="3">The sequence shown here is derived from an EMBL/GenBank/DDBJ whole genome shotgun (WGS) entry which is preliminary data.</text>
</comment>
<reference evidence="4" key="1">
    <citation type="journal article" date="2019" name="Int. J. Syst. Evol. Microbiol.">
        <title>The Global Catalogue of Microorganisms (GCM) 10K type strain sequencing project: providing services to taxonomists for standard genome sequencing and annotation.</title>
        <authorList>
            <consortium name="The Broad Institute Genomics Platform"/>
            <consortium name="The Broad Institute Genome Sequencing Center for Infectious Disease"/>
            <person name="Wu L."/>
            <person name="Ma J."/>
        </authorList>
    </citation>
    <scope>NUCLEOTIDE SEQUENCE [LARGE SCALE GENOMIC DNA]</scope>
    <source>
        <strain evidence="4">KCTC 42217</strain>
    </source>
</reference>
<protein>
    <submittedName>
        <fullName evidence="3">Porin family protein</fullName>
    </submittedName>
</protein>
<proteinExistence type="predicted"/>
<evidence type="ECO:0000313" key="4">
    <source>
        <dbReference type="Proteomes" id="UP001597387"/>
    </source>
</evidence>
<keyword evidence="4" id="KW-1185">Reference proteome</keyword>
<evidence type="ECO:0000256" key="1">
    <source>
        <dbReference type="SAM" id="SignalP"/>
    </source>
</evidence>
<dbReference type="RefSeq" id="WP_255900016.1">
    <property type="nucleotide sequence ID" value="NZ_JAFMZO010000001.1"/>
</dbReference>
<dbReference type="Proteomes" id="UP001597387">
    <property type="component" value="Unassembled WGS sequence"/>
</dbReference>
<dbReference type="InterPro" id="IPR011250">
    <property type="entry name" value="OMP/PagP_B-barrel"/>
</dbReference>
<dbReference type="Pfam" id="PF13568">
    <property type="entry name" value="OMP_b-brl_2"/>
    <property type="match status" value="1"/>
</dbReference>